<protein>
    <recommendedName>
        <fullName evidence="5">Protein-S-isoprenylcysteine O-methyltransferase</fullName>
        <ecNumber evidence="5">2.1.1.100</ecNumber>
    </recommendedName>
</protein>
<name>A0AAD7MDD3_9AGAR</name>
<reference evidence="6" key="1">
    <citation type="submission" date="2023-03" db="EMBL/GenBank/DDBJ databases">
        <title>Massive genome expansion in bonnet fungi (Mycena s.s.) driven by repeated elements and novel gene families across ecological guilds.</title>
        <authorList>
            <consortium name="Lawrence Berkeley National Laboratory"/>
            <person name="Harder C.B."/>
            <person name="Miyauchi S."/>
            <person name="Viragh M."/>
            <person name="Kuo A."/>
            <person name="Thoen E."/>
            <person name="Andreopoulos B."/>
            <person name="Lu D."/>
            <person name="Skrede I."/>
            <person name="Drula E."/>
            <person name="Henrissat B."/>
            <person name="Morin E."/>
            <person name="Kohler A."/>
            <person name="Barry K."/>
            <person name="LaButti K."/>
            <person name="Morin E."/>
            <person name="Salamov A."/>
            <person name="Lipzen A."/>
            <person name="Mereny Z."/>
            <person name="Hegedus B."/>
            <person name="Baldrian P."/>
            <person name="Stursova M."/>
            <person name="Weitz H."/>
            <person name="Taylor A."/>
            <person name="Grigoriev I.V."/>
            <person name="Nagy L.G."/>
            <person name="Martin F."/>
            <person name="Kauserud H."/>
        </authorList>
    </citation>
    <scope>NUCLEOTIDE SEQUENCE</scope>
    <source>
        <strain evidence="6">CBHHK182m</strain>
    </source>
</reference>
<dbReference type="PANTHER" id="PTHR12714:SF9">
    <property type="entry name" value="PROTEIN-S-ISOPRENYLCYSTEINE O-METHYLTRANSFERASE"/>
    <property type="match status" value="1"/>
</dbReference>
<dbReference type="GO" id="GO:0005789">
    <property type="term" value="C:endoplasmic reticulum membrane"/>
    <property type="evidence" value="ECO:0007669"/>
    <property type="project" value="UniProtKB-SubCell"/>
</dbReference>
<comment type="similarity">
    <text evidence="5">Belongs to the class VI-like SAM-binding methyltransferase superfamily. Isoprenylcysteine carboxyl methyltransferase family.</text>
</comment>
<keyword evidence="5" id="KW-0808">Transferase</keyword>
<feature type="transmembrane region" description="Helical" evidence="5">
    <location>
        <begin position="187"/>
        <end position="206"/>
    </location>
</feature>
<keyword evidence="2 5" id="KW-0812">Transmembrane</keyword>
<proteinExistence type="inferred from homology"/>
<accession>A0AAD7MDD3</accession>
<dbReference type="EMBL" id="JARKIB010000378">
    <property type="protein sequence ID" value="KAJ7712049.1"/>
    <property type="molecule type" value="Genomic_DNA"/>
</dbReference>
<feature type="transmembrane region" description="Helical" evidence="5">
    <location>
        <begin position="102"/>
        <end position="122"/>
    </location>
</feature>
<dbReference type="EC" id="2.1.1.100" evidence="5"/>
<evidence type="ECO:0000256" key="3">
    <source>
        <dbReference type="ARBA" id="ARBA00022989"/>
    </source>
</evidence>
<evidence type="ECO:0000256" key="5">
    <source>
        <dbReference type="RuleBase" id="RU362022"/>
    </source>
</evidence>
<dbReference type="GO" id="GO:0004671">
    <property type="term" value="F:protein C-terminal S-isoprenylcysteine carboxyl O-methyltransferase activity"/>
    <property type="evidence" value="ECO:0007669"/>
    <property type="project" value="UniProtKB-EC"/>
</dbReference>
<keyword evidence="5" id="KW-0489">Methyltransferase</keyword>
<evidence type="ECO:0000256" key="1">
    <source>
        <dbReference type="ARBA" id="ARBA00004141"/>
    </source>
</evidence>
<comment type="caution">
    <text evidence="6">The sequence shown here is derived from an EMBL/GenBank/DDBJ whole genome shotgun (WGS) entry which is preliminary data.</text>
</comment>
<feature type="transmembrane region" description="Helical" evidence="5">
    <location>
        <begin position="47"/>
        <end position="70"/>
    </location>
</feature>
<evidence type="ECO:0000256" key="2">
    <source>
        <dbReference type="ARBA" id="ARBA00022692"/>
    </source>
</evidence>
<evidence type="ECO:0000256" key="4">
    <source>
        <dbReference type="ARBA" id="ARBA00023136"/>
    </source>
</evidence>
<keyword evidence="3 5" id="KW-1133">Transmembrane helix</keyword>
<keyword evidence="5" id="KW-0949">S-adenosyl-L-methionine</keyword>
<keyword evidence="5" id="KW-0256">Endoplasmic reticulum</keyword>
<evidence type="ECO:0000313" key="6">
    <source>
        <dbReference type="EMBL" id="KAJ7712049.1"/>
    </source>
</evidence>
<dbReference type="Proteomes" id="UP001215598">
    <property type="component" value="Unassembled WGS sequence"/>
</dbReference>
<dbReference type="InterPro" id="IPR007269">
    <property type="entry name" value="ICMT_MeTrfase"/>
</dbReference>
<dbReference type="Pfam" id="PF04140">
    <property type="entry name" value="ICMT"/>
    <property type="match status" value="1"/>
</dbReference>
<dbReference type="Gene3D" id="1.20.120.1630">
    <property type="match status" value="1"/>
</dbReference>
<dbReference type="AlphaFoldDB" id="A0AAD7MDD3"/>
<feature type="transmembrane region" description="Helical" evidence="5">
    <location>
        <begin position="155"/>
        <end position="172"/>
    </location>
</feature>
<keyword evidence="4 5" id="KW-0472">Membrane</keyword>
<dbReference type="PANTHER" id="PTHR12714">
    <property type="entry name" value="PROTEIN-S ISOPRENYLCYSTEINE O-METHYLTRANSFERASE"/>
    <property type="match status" value="1"/>
</dbReference>
<keyword evidence="7" id="KW-1185">Reference proteome</keyword>
<sequence length="240" mass="26993">MPLDFVLKGVLVIAAGLAHNYGLKPPTGHTPEHAKAVYRGQYFERMVFIWALATRVVAMALSVFHILVMVDAEFPRQIPPPILELICPYPTQSIHTLRHLNVSFALGVSVMVLASLLRAWCFNTLGRLFTYRVAITSNHVLVQTGPYAYVRHPSYTGVFLMLPSAAVTYLLSPGNYVAECGIGLTPWRWLIIYWVVCCLYSVIALVKRGSVEDRMMEAAFGDEWRKYREKVPSAFVPYVA</sequence>
<comment type="subcellular location">
    <subcellularLocation>
        <location evidence="5">Endoplasmic reticulum membrane</location>
        <topology evidence="5">Multi-pass membrane protein</topology>
    </subcellularLocation>
    <subcellularLocation>
        <location evidence="1">Membrane</location>
        <topology evidence="1">Multi-pass membrane protein</topology>
    </subcellularLocation>
</comment>
<organism evidence="6 7">
    <name type="scientific">Mycena metata</name>
    <dbReference type="NCBI Taxonomy" id="1033252"/>
    <lineage>
        <taxon>Eukaryota</taxon>
        <taxon>Fungi</taxon>
        <taxon>Dikarya</taxon>
        <taxon>Basidiomycota</taxon>
        <taxon>Agaricomycotina</taxon>
        <taxon>Agaricomycetes</taxon>
        <taxon>Agaricomycetidae</taxon>
        <taxon>Agaricales</taxon>
        <taxon>Marasmiineae</taxon>
        <taxon>Mycenaceae</taxon>
        <taxon>Mycena</taxon>
    </lineage>
</organism>
<dbReference type="GO" id="GO:0032259">
    <property type="term" value="P:methylation"/>
    <property type="evidence" value="ECO:0007669"/>
    <property type="project" value="UniProtKB-KW"/>
</dbReference>
<gene>
    <name evidence="6" type="ORF">B0H16DRAFT_1391764</name>
</gene>
<evidence type="ECO:0000313" key="7">
    <source>
        <dbReference type="Proteomes" id="UP001215598"/>
    </source>
</evidence>
<comment type="catalytic activity">
    <reaction evidence="5">
        <text>[protein]-C-terminal S-[(2E,6E)-farnesyl]-L-cysteine + S-adenosyl-L-methionine = [protein]-C-terminal S-[(2E,6E)-farnesyl]-L-cysteine methyl ester + S-adenosyl-L-homocysteine</text>
        <dbReference type="Rhea" id="RHEA:21672"/>
        <dbReference type="Rhea" id="RHEA-COMP:12125"/>
        <dbReference type="Rhea" id="RHEA-COMP:12126"/>
        <dbReference type="ChEBI" id="CHEBI:57856"/>
        <dbReference type="ChEBI" id="CHEBI:59789"/>
        <dbReference type="ChEBI" id="CHEBI:90510"/>
        <dbReference type="ChEBI" id="CHEBI:90511"/>
        <dbReference type="EC" id="2.1.1.100"/>
    </reaction>
</comment>